<keyword evidence="3" id="KW-1185">Reference proteome</keyword>
<evidence type="ECO:0000313" key="2">
    <source>
        <dbReference type="EMBL" id="GAA94202.1"/>
    </source>
</evidence>
<dbReference type="GO" id="GO:0007034">
    <property type="term" value="P:vacuolar transport"/>
    <property type="evidence" value="ECO:0007669"/>
    <property type="project" value="TreeGrafter"/>
</dbReference>
<feature type="compositionally biased region" description="Polar residues" evidence="1">
    <location>
        <begin position="1"/>
        <end position="12"/>
    </location>
</feature>
<feature type="compositionally biased region" description="Polar residues" evidence="1">
    <location>
        <begin position="363"/>
        <end position="375"/>
    </location>
</feature>
<dbReference type="PANTHER" id="PTHR28218">
    <property type="entry name" value="VPS4-ASSOCIATED PROTEIN 1"/>
    <property type="match status" value="1"/>
</dbReference>
<dbReference type="OrthoDB" id="2158714at2759"/>
<dbReference type="InterPro" id="IPR013640">
    <property type="entry name" value="Vfa1"/>
</dbReference>
<protein>
    <submittedName>
        <fullName evidence="2">Uncharacterized protein</fullName>
    </submittedName>
</protein>
<dbReference type="STRING" id="764103.G7DUE2"/>
<sequence length="375" mass="41113">MSRESPTLSTDGDVSARLASPSETQVISDYIERAQRKSDAQQQSRLGSLRSRLVADDEALQRQIAALKIDILHPDETLPDQSDGTLQRARSTVTMIDGVLEMLEASLVAIDDPPFKRVYTSALANSMIQDSQLARAEPSQFEKLTESAIKPTRSSHARSMVSHRTMQQITIPPSTLDHFRRSSSHSSRTSNGNVAYMNKQASKPPTFANVYWRREVGTARPCFICNRETTICLATSDLADFVYTCQSHLSDRNFASAVAPVTPPASPAIPSPTPPSKPTEADIAKATADYLAKHPEAAKDAKKSVPPVKPIALPATVTEPAAPPAEPPRKFTLNRHYYQIRLDHHKRIWQTKQAREMAKTLPSAPSSRPGASTLG</sequence>
<dbReference type="PANTHER" id="PTHR28218:SF1">
    <property type="entry name" value="VPS4-ASSOCIATED PROTEIN 1"/>
    <property type="match status" value="1"/>
</dbReference>
<dbReference type="GO" id="GO:0005768">
    <property type="term" value="C:endosome"/>
    <property type="evidence" value="ECO:0007669"/>
    <property type="project" value="TreeGrafter"/>
</dbReference>
<feature type="region of interest" description="Disordered" evidence="1">
    <location>
        <begin position="352"/>
        <end position="375"/>
    </location>
</feature>
<gene>
    <name evidence="2" type="primary">Mo00850</name>
    <name evidence="2" type="ORF">E5Q_00850</name>
</gene>
<name>G7DUE2_MIXOS</name>
<dbReference type="eggNOG" id="ENOG502S7NV">
    <property type="taxonomic scope" value="Eukaryota"/>
</dbReference>
<evidence type="ECO:0000313" key="3">
    <source>
        <dbReference type="Proteomes" id="UP000009131"/>
    </source>
</evidence>
<dbReference type="HOGENOM" id="CLU_737868_0_0_1"/>
<reference evidence="2 3" key="1">
    <citation type="journal article" date="2011" name="J. Gen. Appl. Microbiol.">
        <title>Draft genome sequencing of the enigmatic basidiomycete Mixia osmundae.</title>
        <authorList>
            <person name="Nishida H."/>
            <person name="Nagatsuka Y."/>
            <person name="Sugiyama J."/>
        </authorList>
    </citation>
    <scope>NUCLEOTIDE SEQUENCE [LARGE SCALE GENOMIC DNA]</scope>
    <source>
        <strain evidence="3">CBS 9802 / IAM 14324 / JCM 22182 / KY 12970</strain>
    </source>
</reference>
<feature type="region of interest" description="Disordered" evidence="1">
    <location>
        <begin position="1"/>
        <end position="21"/>
    </location>
</feature>
<dbReference type="RefSeq" id="XP_014569634.1">
    <property type="nucleotide sequence ID" value="XM_014714148.1"/>
</dbReference>
<accession>G7DUE2</accession>
<dbReference type="Proteomes" id="UP000009131">
    <property type="component" value="Unassembled WGS sequence"/>
</dbReference>
<dbReference type="Pfam" id="PF08432">
    <property type="entry name" value="Vfa1"/>
    <property type="match status" value="1"/>
</dbReference>
<organism evidence="2 3">
    <name type="scientific">Mixia osmundae (strain CBS 9802 / IAM 14324 / JCM 22182 / KY 12970)</name>
    <dbReference type="NCBI Taxonomy" id="764103"/>
    <lineage>
        <taxon>Eukaryota</taxon>
        <taxon>Fungi</taxon>
        <taxon>Dikarya</taxon>
        <taxon>Basidiomycota</taxon>
        <taxon>Pucciniomycotina</taxon>
        <taxon>Mixiomycetes</taxon>
        <taxon>Mixiales</taxon>
        <taxon>Mixiaceae</taxon>
        <taxon>Mixia</taxon>
    </lineage>
</organism>
<dbReference type="EMBL" id="BABT02000028">
    <property type="protein sequence ID" value="GAA94202.1"/>
    <property type="molecule type" value="Genomic_DNA"/>
</dbReference>
<dbReference type="InParanoid" id="G7DUE2"/>
<reference evidence="2 3" key="2">
    <citation type="journal article" date="2012" name="Open Biol.">
        <title>Characteristics of nucleosomes and linker DNA regions on the genome of the basidiomycete Mixia osmundae revealed by mono- and dinucleosome mapping.</title>
        <authorList>
            <person name="Nishida H."/>
            <person name="Kondo S."/>
            <person name="Matsumoto T."/>
            <person name="Suzuki Y."/>
            <person name="Yoshikawa H."/>
            <person name="Taylor T.D."/>
            <person name="Sugiyama J."/>
        </authorList>
    </citation>
    <scope>NUCLEOTIDE SEQUENCE [LARGE SCALE GENOMIC DNA]</scope>
    <source>
        <strain evidence="3">CBS 9802 / IAM 14324 / JCM 22182 / KY 12970</strain>
    </source>
</reference>
<evidence type="ECO:0000256" key="1">
    <source>
        <dbReference type="SAM" id="MobiDB-lite"/>
    </source>
</evidence>
<proteinExistence type="predicted"/>
<dbReference type="AlphaFoldDB" id="G7DUE2"/>
<comment type="caution">
    <text evidence="2">The sequence shown here is derived from an EMBL/GenBank/DDBJ whole genome shotgun (WGS) entry which is preliminary data.</text>
</comment>